<dbReference type="KEGG" id="pyg:AWM70_08545"/>
<sequence>MSNVLSKITAALLAVLLLYGFPMLQNVKRQEDLSQLNAYRIITQFVDAVRTKGYISPVMYNEFNAELGKVFAGFELDLEHRHKKYQPEYGDAADPATFLGRFSVYEEAHYGDEILEQLFPAQPAGTDEESRNYYLSAGDYFEVRIRDQTQKVSSVLNRFLYGDEMASSTALLEYGGMVLNEDY</sequence>
<dbReference type="EMBL" id="CP014167">
    <property type="protein sequence ID" value="ANS74627.1"/>
    <property type="molecule type" value="Genomic_DNA"/>
</dbReference>
<dbReference type="Proteomes" id="UP000092573">
    <property type="component" value="Chromosome"/>
</dbReference>
<protein>
    <submittedName>
        <fullName evidence="1">Uncharacterized protein</fullName>
    </submittedName>
</protein>
<proteinExistence type="predicted"/>
<dbReference type="AlphaFoldDB" id="A0A1B1MZM4"/>
<gene>
    <name evidence="1" type="ORF">AWM70_08545</name>
</gene>
<organism evidence="1 2">
    <name type="scientific">Paenibacillus yonginensis</name>
    <dbReference type="NCBI Taxonomy" id="1462996"/>
    <lineage>
        <taxon>Bacteria</taxon>
        <taxon>Bacillati</taxon>
        <taxon>Bacillota</taxon>
        <taxon>Bacilli</taxon>
        <taxon>Bacillales</taxon>
        <taxon>Paenibacillaceae</taxon>
        <taxon>Paenibacillus</taxon>
    </lineage>
</organism>
<dbReference type="STRING" id="1462996.AWM70_08545"/>
<keyword evidence="2" id="KW-1185">Reference proteome</keyword>
<accession>A0A1B1MZM4</accession>
<evidence type="ECO:0000313" key="2">
    <source>
        <dbReference type="Proteomes" id="UP000092573"/>
    </source>
</evidence>
<name>A0A1B1MZM4_9BACL</name>
<reference evidence="1 2" key="1">
    <citation type="submission" date="2016-01" db="EMBL/GenBank/DDBJ databases">
        <title>Complete Genome Sequence of Paenibacillus yonginensis DCY84, a novel Plant Growth-Promoting Bacteria with Elicitation of Induced Systemic Resistance.</title>
        <authorList>
            <person name="Kim Y.J."/>
            <person name="Yang D.C."/>
            <person name="Sukweenadhi J."/>
        </authorList>
    </citation>
    <scope>NUCLEOTIDE SEQUENCE [LARGE SCALE GENOMIC DNA]</scope>
    <source>
        <strain evidence="1 2">DCY84</strain>
    </source>
</reference>
<evidence type="ECO:0000313" key="1">
    <source>
        <dbReference type="EMBL" id="ANS74627.1"/>
    </source>
</evidence>
<dbReference type="OrthoDB" id="2082320at2"/>